<dbReference type="InterPro" id="IPR037185">
    <property type="entry name" value="EmrE-like"/>
</dbReference>
<organism evidence="2 3">
    <name type="scientific">Tectimicrobiota bacterium</name>
    <dbReference type="NCBI Taxonomy" id="2528274"/>
    <lineage>
        <taxon>Bacteria</taxon>
        <taxon>Pseudomonadati</taxon>
        <taxon>Nitrospinota/Tectimicrobiota group</taxon>
        <taxon>Candidatus Tectimicrobiota</taxon>
    </lineage>
</organism>
<keyword evidence="1" id="KW-0472">Membrane</keyword>
<proteinExistence type="predicted"/>
<gene>
    <name evidence="2" type="ORF">HYY65_11470</name>
</gene>
<evidence type="ECO:0000256" key="1">
    <source>
        <dbReference type="SAM" id="Phobius"/>
    </source>
</evidence>
<dbReference type="Gene3D" id="1.10.3730.20">
    <property type="match status" value="1"/>
</dbReference>
<keyword evidence="1" id="KW-0812">Transmembrane</keyword>
<keyword evidence="1" id="KW-1133">Transmembrane helix</keyword>
<evidence type="ECO:0000313" key="3">
    <source>
        <dbReference type="Proteomes" id="UP000741360"/>
    </source>
</evidence>
<evidence type="ECO:0000313" key="2">
    <source>
        <dbReference type="EMBL" id="MBI3015649.1"/>
    </source>
</evidence>
<feature type="transmembrane region" description="Helical" evidence="1">
    <location>
        <begin position="48"/>
        <end position="66"/>
    </location>
</feature>
<sequence length="82" mass="8488">MVGSAGASWLWYRLVHDAELIALNGLTLLTPVFALGLALLIYQEPVSASGLLGIVAVLAGVTLVGWPRNSTPERSQAGLSSG</sequence>
<dbReference type="EMBL" id="JACPSX010000217">
    <property type="protein sequence ID" value="MBI3015649.1"/>
    <property type="molecule type" value="Genomic_DNA"/>
</dbReference>
<protein>
    <submittedName>
        <fullName evidence="2">EamA family transporter</fullName>
    </submittedName>
</protein>
<name>A0A932GRC2_UNCTE</name>
<comment type="caution">
    <text evidence="2">The sequence shown here is derived from an EMBL/GenBank/DDBJ whole genome shotgun (WGS) entry which is preliminary data.</text>
</comment>
<dbReference type="AlphaFoldDB" id="A0A932GRC2"/>
<dbReference type="SUPFAM" id="SSF103481">
    <property type="entry name" value="Multidrug resistance efflux transporter EmrE"/>
    <property type="match status" value="1"/>
</dbReference>
<dbReference type="Proteomes" id="UP000741360">
    <property type="component" value="Unassembled WGS sequence"/>
</dbReference>
<reference evidence="2" key="1">
    <citation type="submission" date="2020-07" db="EMBL/GenBank/DDBJ databases">
        <title>Huge and variable diversity of episymbiotic CPR bacteria and DPANN archaea in groundwater ecosystems.</title>
        <authorList>
            <person name="He C.Y."/>
            <person name="Keren R."/>
            <person name="Whittaker M."/>
            <person name="Farag I.F."/>
            <person name="Doudna J."/>
            <person name="Cate J.H.D."/>
            <person name="Banfield J.F."/>
        </authorList>
    </citation>
    <scope>NUCLEOTIDE SEQUENCE</scope>
    <source>
        <strain evidence="2">NC_groundwater_717_Ag_S-0.2um_59_8</strain>
    </source>
</reference>
<feature type="transmembrane region" description="Helical" evidence="1">
    <location>
        <begin position="21"/>
        <end position="42"/>
    </location>
</feature>
<accession>A0A932GRC2</accession>